<sequence>MVDTKPAVILRSPGDFETFRIKAEDGNYMAMIVDTVKDDVPFNVFFEVFEPDGATPLHHHGYAHEMFFVLKGEGESVCDGKTLPIKTGDAFLVRPGNDHIVRNTGADKLYCLTVMVPNEGFAELVRSGIPMDLPQADLDLLTVRS</sequence>
<feature type="domain" description="Cupin type-2" evidence="1">
    <location>
        <begin position="46"/>
        <end position="114"/>
    </location>
</feature>
<dbReference type="PANTHER" id="PTHR43346:SF1">
    <property type="entry name" value="QUERCETIN 2,3-DIOXYGENASE-RELATED"/>
    <property type="match status" value="1"/>
</dbReference>
<reference evidence="2 3" key="1">
    <citation type="journal article" date="2014" name="Int. J. Syst. Evol. Microbiol.">
        <title>Complete genome sequence of Corynebacterium casei LMG S-19264T (=DSM 44701T), isolated from a smear-ripened cheese.</title>
        <authorList>
            <consortium name="US DOE Joint Genome Institute (JGI-PGF)"/>
            <person name="Walter F."/>
            <person name="Albersmeier A."/>
            <person name="Kalinowski J."/>
            <person name="Ruckert C."/>
        </authorList>
    </citation>
    <scope>NUCLEOTIDE SEQUENCE [LARGE SCALE GENOMIC DNA]</scope>
    <source>
        <strain evidence="2 3">CGMCC 1.9161</strain>
    </source>
</reference>
<dbReference type="PANTHER" id="PTHR43346">
    <property type="entry name" value="LIGAND BINDING DOMAIN PROTEIN, PUTATIVE (AFU_ORTHOLOGUE AFUA_6G14370)-RELATED"/>
    <property type="match status" value="1"/>
</dbReference>
<comment type="caution">
    <text evidence="2">The sequence shown here is derived from an EMBL/GenBank/DDBJ whole genome shotgun (WGS) entry which is preliminary data.</text>
</comment>
<dbReference type="InterPro" id="IPR011051">
    <property type="entry name" value="RmlC_Cupin_sf"/>
</dbReference>
<dbReference type="Pfam" id="PF07883">
    <property type="entry name" value="Cupin_2"/>
    <property type="match status" value="1"/>
</dbReference>
<accession>A0A917QG95</accession>
<dbReference type="Proteomes" id="UP000600449">
    <property type="component" value="Unassembled WGS sequence"/>
</dbReference>
<dbReference type="RefSeq" id="WP_188914856.1">
    <property type="nucleotide sequence ID" value="NZ_BMMF01000012.1"/>
</dbReference>
<dbReference type="SUPFAM" id="SSF51182">
    <property type="entry name" value="RmlC-like cupins"/>
    <property type="match status" value="1"/>
</dbReference>
<organism evidence="2 3">
    <name type="scientific">Salinarimonas ramus</name>
    <dbReference type="NCBI Taxonomy" id="690164"/>
    <lineage>
        <taxon>Bacteria</taxon>
        <taxon>Pseudomonadati</taxon>
        <taxon>Pseudomonadota</taxon>
        <taxon>Alphaproteobacteria</taxon>
        <taxon>Hyphomicrobiales</taxon>
        <taxon>Salinarimonadaceae</taxon>
        <taxon>Salinarimonas</taxon>
    </lineage>
</organism>
<name>A0A917QG95_9HYPH</name>
<gene>
    <name evidence="2" type="ORF">GCM10011322_38300</name>
</gene>
<evidence type="ECO:0000313" key="2">
    <source>
        <dbReference type="EMBL" id="GGK47605.1"/>
    </source>
</evidence>
<evidence type="ECO:0000259" key="1">
    <source>
        <dbReference type="Pfam" id="PF07883"/>
    </source>
</evidence>
<dbReference type="CDD" id="cd06987">
    <property type="entry name" value="cupin_MAE_RS03005"/>
    <property type="match status" value="1"/>
</dbReference>
<protein>
    <recommendedName>
        <fullName evidence="1">Cupin type-2 domain-containing protein</fullName>
    </recommendedName>
</protein>
<dbReference type="EMBL" id="BMMF01000012">
    <property type="protein sequence ID" value="GGK47605.1"/>
    <property type="molecule type" value="Genomic_DNA"/>
</dbReference>
<dbReference type="InterPro" id="IPR013096">
    <property type="entry name" value="Cupin_2"/>
</dbReference>
<dbReference type="AlphaFoldDB" id="A0A917QG95"/>
<evidence type="ECO:0000313" key="3">
    <source>
        <dbReference type="Proteomes" id="UP000600449"/>
    </source>
</evidence>
<keyword evidence="3" id="KW-1185">Reference proteome</keyword>
<proteinExistence type="predicted"/>
<dbReference type="InterPro" id="IPR014710">
    <property type="entry name" value="RmlC-like_jellyroll"/>
</dbReference>
<dbReference type="Gene3D" id="2.60.120.10">
    <property type="entry name" value="Jelly Rolls"/>
    <property type="match status" value="1"/>
</dbReference>
<dbReference type="InterPro" id="IPR052538">
    <property type="entry name" value="Flavonoid_dioxygenase-like"/>
</dbReference>